<dbReference type="InterPro" id="IPR050091">
    <property type="entry name" value="PKS_NRPS_Biosynth_Enz"/>
</dbReference>
<dbReference type="SMART" id="SM00827">
    <property type="entry name" value="PKS_AT"/>
    <property type="match status" value="1"/>
</dbReference>
<sequence>MARESPDQSNNLPSLLLFGPQGRLCPENLTELRNRLTSDSWFCELLYAAQDLHQFWPMAVHLDPELAQVPAESYLHGLSKWLAHTASFPCPCPMLPATLALPLNLLFQMVKYLSFLRSVDGDGVDPQRMLLAVLRNGGVHGFCVGFLSAITVASSSTVRDIIETTKRALRLAVLIGAYVDKDAMHTETRCISVRGRQPDLKSWKTASSILRDFPQSYISAVTGETSITITTLSSQFSMLRDALAGAGFTVQDVPVYGRLHCSVYTPVVEKLTQLLREIPDLQFPTPEHLRVTVRSATDGSVISEGDLVRHILDNTLLKPVEWHTTLKLAVASLPPGHGFIALAGASDQLPLSLAGNMDVRHMTLWGLTKQAQSRVISRELHINGVGSQHTSSHKSPGTSEGGGRLPSDCFPAHSVAIVGMAGRFPGANSVDDLWELLLGAKSMVDRAPGRVGLDQLDEDVSQVKWWGNFLEDYDTFDHKLFNKSAREAQACDPQQRKLLEVVYEALESGGHLGADARSNCTDYGCYIGAVMNNYVTNVSCHPPTAYATTGTGRSFLSGAVSNHFGWTGPALSIDTACSSSLVAIHTACRAIAAGECSRAVAGGANIITSPHDYRDLKAAGFLSPTGQCKPFDAGADGYCRGEAVCVVVLKSLAAAMEEHDEILGVIVGSATSQNEKDGPIVVPNAKSQASLLKKVMNMSNIVPGDVTYVEAHGTGTDVGDPIEASSIREAFGGPSRESKLYFASIKGNIGHVEAASGAAGLIKAILMMRHGKIPPQASYRSLNSKIPPLESDGMEIPQTLRDWGPAERIACVNNYGAAGSNAAIMIREAPTIDEVTDTRASITGNTSSASTWPLVISASTRASLSSYCQRLLDWLRRGRPDTVSDFSIADVLFNLSHRTNHALNSLVSASVSDVSALESVLCAVISGGGPVSVTPSPQPPVILVFGGQESRFVGLSKDIWTSSNILRHHIDRCHDLLLTMGLGGLYPDIFQQSPLADCVTLHVALFALQYSCAKAWMDCGLQVAAVIGHSFGQLTALCISGVLSLPDALKLVAGRASLFKKHWGSETGAMIVLQADEQQVADILNQVNAQVGYAEVACFNGPRSHVIVGSLEAIRYLEALASSNDQLGGSIRSQRLNNTHGFHSKFTEPLLPHLAELGNQLDWREPVVHLEVCSEMQNKHNPETRLLVEHTRQPVYFKQAVHRLMNRYPQATWLEAGRGASYTQLVQKCAQHPEIYSFVSPQLTASNAQDSLVNATVKLWKAGHRVQFWPFHRIQLRHYRHLSLPLYQFQKTRHWLPYTRPKGGKVGPNTGQQGQPMDPEMLSFVKGDKATEAVFCISTESKRFQSLVLGHAMCGQAVMPASAYIEVASRAAMMLQGDSQGAGWTPTVENLTMRTPVVFNPEQAFPNVTMTLKRVDKSTYPSWSFSIFVTVRDVTASGVKQETTAGFVHLRQRSDPLAVQDFRRLDALIGQRRWEQVINHPDAEGMRGNHIYRAFGQVVEYSKSFRGIKSIASIGSEAAGTVKVRPDSNDPPDQRLTDTPMIDSFLQFGGFLVNYFNQDICQEDLFVCHFIERLRIGPGFSPDAGDWVILANTTPVDKDNISVDVYVSEAKSGNTVLTSLGMSFKRVSRVSLAHVLSKPVNEPDFPRRGTVKSTEQKTRLDKGATQPAKIPKSETKRAEVIRIIADVADLPEEELSGDTRLADIAIDSLGATEIVGDIATKFDVTVDLATFLNFQDISAIVAHVDSQLGISGGAKNEAEDYEIGTSCSEEPPHLRPNGLAFHRSCDETKNIRNEYFSSRDTSIVPTIASIDKVFDDVRFSFDELGAANQALEYWSDIYPDDKRLILAYTVESFKKLGCDLHILRPGQPVPGIVGYLPRHKQLVNLLHRFLEEENIILTDDGVSSRTSREIETKSGELIFHEIVGKHPHNAAIRNLLHAVGPHLADCLVGEMDALQILFGNRVNKKWLDDVYRDWPMLVTATQLLGNFLCRAFTQIGPQTDTKDRGIGRFRVLEVGAGTGGTTRHIVNLLKSRGIPFEYHFTDISPTLVQKAKVSFKGVTGMSFGVMDVEKEPENEFIEAFHVIISTNCIHATRNISHSLANVRKMLRQDGAVALIEMTPTRPLYVFDVIVGLLEGWWLFEDGRKHALASAERWKQAFMDAGFRNVLWSDGPSLEARTVRVICGFQSQQHAVPQDQSETTTTADRKSTKDDHQTGARIQEVVYKTVGSREIHADIYCPLEADPAKKMPIALMIHGGSHVLFSRKDVRPPQTRIMLDMGLLPVSLDHRLCPETRLAQGPMVDVCDAVEWARVVLPRIKLANADVKPDHDNLVVIGWSSGGQLALSTGWTTLERGLRPPNAILAFYCPTDYEDDWWRNPIQPIGAVDQGQEYDVLEAVQNEPITNYGKIGAWEPLSDRRIHTDPRARIVLHMNWKAQTLPVVIGGLPSKSLAASMNRNIDWNTLPQPPVNEIRRCSPLAQVRKGNYATPTFLVHGKEDDLIPWQQSLRTIEEMKERGIDGQLVLVPGAPHICDTSRDPTAPGWQAVLEAYRWLKSYAFSIR</sequence>
<dbReference type="InterPro" id="IPR009081">
    <property type="entry name" value="PP-bd_ACP"/>
</dbReference>
<dbReference type="GO" id="GO:0004315">
    <property type="term" value="F:3-oxoacyl-[acyl-carrier-protein] synthase activity"/>
    <property type="evidence" value="ECO:0007669"/>
    <property type="project" value="InterPro"/>
</dbReference>
<dbReference type="GO" id="GO:0044550">
    <property type="term" value="P:secondary metabolite biosynthetic process"/>
    <property type="evidence" value="ECO:0007669"/>
    <property type="project" value="TreeGrafter"/>
</dbReference>
<dbReference type="SMART" id="SM00823">
    <property type="entry name" value="PKS_PP"/>
    <property type="match status" value="1"/>
</dbReference>
<keyword evidence="4" id="KW-0489">Methyltransferase</keyword>
<keyword evidence="3" id="KW-0597">Phosphoprotein</keyword>
<dbReference type="PANTHER" id="PTHR43775:SF21">
    <property type="entry name" value="NON-REDUCING POLYKETIDE SYNTHASE AUSA-RELATED"/>
    <property type="match status" value="1"/>
</dbReference>
<dbReference type="Pfam" id="PF07859">
    <property type="entry name" value="Abhydrolase_3"/>
    <property type="match status" value="1"/>
</dbReference>
<evidence type="ECO:0000313" key="12">
    <source>
        <dbReference type="EMBL" id="KAK2030387.1"/>
    </source>
</evidence>
<evidence type="ECO:0000256" key="5">
    <source>
        <dbReference type="ARBA" id="ARBA00022679"/>
    </source>
</evidence>
<dbReference type="EMBL" id="MU842852">
    <property type="protein sequence ID" value="KAK2030387.1"/>
    <property type="molecule type" value="Genomic_DNA"/>
</dbReference>
<dbReference type="GO" id="GO:0008168">
    <property type="term" value="F:methyltransferase activity"/>
    <property type="evidence" value="ECO:0007669"/>
    <property type="project" value="UniProtKB-KW"/>
</dbReference>
<dbReference type="Pfam" id="PF08242">
    <property type="entry name" value="Methyltransf_12"/>
    <property type="match status" value="1"/>
</dbReference>
<dbReference type="Gene3D" id="3.40.50.1820">
    <property type="entry name" value="alpha/beta hydrolase"/>
    <property type="match status" value="1"/>
</dbReference>
<feature type="active site" description="Proton acceptor; for dehydratase activity" evidence="7">
    <location>
        <position position="1351"/>
    </location>
</feature>
<dbReference type="InterPro" id="IPR018201">
    <property type="entry name" value="Ketoacyl_synth_AS"/>
</dbReference>
<dbReference type="GO" id="GO:0008236">
    <property type="term" value="F:serine-type peptidase activity"/>
    <property type="evidence" value="ECO:0007669"/>
    <property type="project" value="InterPro"/>
</dbReference>
<evidence type="ECO:0000256" key="1">
    <source>
        <dbReference type="ARBA" id="ARBA00005179"/>
    </source>
</evidence>
<evidence type="ECO:0000259" key="10">
    <source>
        <dbReference type="PROSITE" id="PS52004"/>
    </source>
</evidence>
<dbReference type="Gene3D" id="3.10.129.110">
    <property type="entry name" value="Polyketide synthase dehydratase"/>
    <property type="match status" value="1"/>
</dbReference>
<feature type="domain" description="Ketosynthase family 3 (KS3)" evidence="10">
    <location>
        <begin position="412"/>
        <end position="828"/>
    </location>
</feature>
<dbReference type="PROSITE" id="PS50075">
    <property type="entry name" value="CARRIER"/>
    <property type="match status" value="1"/>
</dbReference>
<feature type="domain" description="PKS/mFAS DH" evidence="11">
    <location>
        <begin position="1319"/>
        <end position="1633"/>
    </location>
</feature>
<evidence type="ECO:0000256" key="2">
    <source>
        <dbReference type="ARBA" id="ARBA00022450"/>
    </source>
</evidence>
<proteinExistence type="predicted"/>
<dbReference type="GO" id="GO:0031177">
    <property type="term" value="F:phosphopantetheine binding"/>
    <property type="evidence" value="ECO:0007669"/>
    <property type="project" value="InterPro"/>
</dbReference>
<dbReference type="InterPro" id="IPR013217">
    <property type="entry name" value="Methyltransf_12"/>
</dbReference>
<comment type="caution">
    <text evidence="12">The sequence shown here is derived from an EMBL/GenBank/DDBJ whole genome shotgun (WGS) entry which is preliminary data.</text>
</comment>
<dbReference type="Gene3D" id="3.30.70.3290">
    <property type="match status" value="1"/>
</dbReference>
<dbReference type="InterPro" id="IPR020806">
    <property type="entry name" value="PKS_PP-bd"/>
</dbReference>
<dbReference type="Gene3D" id="3.40.47.10">
    <property type="match status" value="1"/>
</dbReference>
<feature type="compositionally biased region" description="Polar residues" evidence="8">
    <location>
        <begin position="385"/>
        <end position="398"/>
    </location>
</feature>
<name>A0AAD9M3B9_9PEZI</name>
<protein>
    <submittedName>
        <fullName evidence="12">Beta-ketoacyl synthase domain-containing protein</fullName>
    </submittedName>
</protein>
<dbReference type="InterPro" id="IPR020841">
    <property type="entry name" value="PKS_Beta-ketoAc_synthase_dom"/>
</dbReference>
<dbReference type="GO" id="GO:0004312">
    <property type="term" value="F:fatty acid synthase activity"/>
    <property type="evidence" value="ECO:0007669"/>
    <property type="project" value="TreeGrafter"/>
</dbReference>
<dbReference type="InterPro" id="IPR016036">
    <property type="entry name" value="Malonyl_transacylase_ACP-bd"/>
</dbReference>
<dbReference type="PROSITE" id="PS52004">
    <property type="entry name" value="KS3_2"/>
    <property type="match status" value="1"/>
</dbReference>
<dbReference type="Pfam" id="PF00550">
    <property type="entry name" value="PP-binding"/>
    <property type="match status" value="1"/>
</dbReference>
<dbReference type="InterPro" id="IPR029058">
    <property type="entry name" value="AB_hydrolase_fold"/>
</dbReference>
<evidence type="ECO:0000256" key="8">
    <source>
        <dbReference type="SAM" id="MobiDB-lite"/>
    </source>
</evidence>
<dbReference type="SUPFAM" id="SSF53335">
    <property type="entry name" value="S-adenosyl-L-methionine-dependent methyltransferases"/>
    <property type="match status" value="1"/>
</dbReference>
<dbReference type="InterPro" id="IPR049551">
    <property type="entry name" value="PKS_DH_C"/>
</dbReference>
<keyword evidence="5" id="KW-0808">Transferase</keyword>
<dbReference type="InterPro" id="IPR049900">
    <property type="entry name" value="PKS_mFAS_DH"/>
</dbReference>
<feature type="domain" description="Carrier" evidence="9">
    <location>
        <begin position="1671"/>
        <end position="1748"/>
    </location>
</feature>
<dbReference type="InterPro" id="IPR014043">
    <property type="entry name" value="Acyl_transferase_dom"/>
</dbReference>
<accession>A0AAD9M3B9</accession>
<organism evidence="12 13">
    <name type="scientific">Colletotrichum zoysiae</name>
    <dbReference type="NCBI Taxonomy" id="1216348"/>
    <lineage>
        <taxon>Eukaryota</taxon>
        <taxon>Fungi</taxon>
        <taxon>Dikarya</taxon>
        <taxon>Ascomycota</taxon>
        <taxon>Pezizomycotina</taxon>
        <taxon>Sordariomycetes</taxon>
        <taxon>Hypocreomycetidae</taxon>
        <taxon>Glomerellales</taxon>
        <taxon>Glomerellaceae</taxon>
        <taxon>Colletotrichum</taxon>
        <taxon>Colletotrichum graminicola species complex</taxon>
    </lineage>
</organism>
<feature type="region of interest" description="Disordered" evidence="8">
    <location>
        <begin position="1644"/>
        <end position="1672"/>
    </location>
</feature>
<dbReference type="InterPro" id="IPR042104">
    <property type="entry name" value="PKS_dehydratase_sf"/>
</dbReference>
<dbReference type="Pfam" id="PF00326">
    <property type="entry name" value="Peptidase_S9"/>
    <property type="match status" value="1"/>
</dbReference>
<feature type="compositionally biased region" description="Basic and acidic residues" evidence="8">
    <location>
        <begin position="2202"/>
        <end position="2213"/>
    </location>
</feature>
<feature type="compositionally biased region" description="Polar residues" evidence="8">
    <location>
        <begin position="2189"/>
        <end position="2201"/>
    </location>
</feature>
<dbReference type="InterPro" id="IPR036736">
    <property type="entry name" value="ACP-like_sf"/>
</dbReference>
<dbReference type="GO" id="GO:0006633">
    <property type="term" value="P:fatty acid biosynthetic process"/>
    <property type="evidence" value="ECO:0007669"/>
    <property type="project" value="InterPro"/>
</dbReference>
<dbReference type="InterPro" id="IPR014031">
    <property type="entry name" value="Ketoacyl_synth_C"/>
</dbReference>
<dbReference type="Pfam" id="PF14765">
    <property type="entry name" value="PS-DH"/>
    <property type="match status" value="1"/>
</dbReference>
<keyword evidence="2" id="KW-0596">Phosphopantetheine</keyword>
<comment type="pathway">
    <text evidence="1">Secondary metabolite biosynthesis.</text>
</comment>
<evidence type="ECO:0000313" key="13">
    <source>
        <dbReference type="Proteomes" id="UP001232148"/>
    </source>
</evidence>
<dbReference type="InterPro" id="IPR041068">
    <property type="entry name" value="HTH_51"/>
</dbReference>
<dbReference type="GO" id="GO:0006508">
    <property type="term" value="P:proteolysis"/>
    <property type="evidence" value="ECO:0007669"/>
    <property type="project" value="InterPro"/>
</dbReference>
<dbReference type="InterPro" id="IPR016039">
    <property type="entry name" value="Thiolase-like"/>
</dbReference>
<feature type="region of interest" description="C-terminal hotdog fold" evidence="7">
    <location>
        <begin position="1483"/>
        <end position="1633"/>
    </location>
</feature>
<dbReference type="Gene3D" id="1.10.1200.10">
    <property type="entry name" value="ACP-like"/>
    <property type="match status" value="1"/>
</dbReference>
<feature type="region of interest" description="Disordered" evidence="8">
    <location>
        <begin position="2189"/>
        <end position="2213"/>
    </location>
</feature>
<dbReference type="SUPFAM" id="SSF52151">
    <property type="entry name" value="FabD/lysophospholipase-like"/>
    <property type="match status" value="2"/>
</dbReference>
<dbReference type="Gene3D" id="3.40.50.150">
    <property type="entry name" value="Vaccinia Virus protein VP39"/>
    <property type="match status" value="1"/>
</dbReference>
<keyword evidence="13" id="KW-1185">Reference proteome</keyword>
<dbReference type="Pfam" id="PF18558">
    <property type="entry name" value="HTH_51"/>
    <property type="match status" value="1"/>
</dbReference>
<dbReference type="GO" id="GO:0032259">
    <property type="term" value="P:methylation"/>
    <property type="evidence" value="ECO:0007669"/>
    <property type="project" value="UniProtKB-KW"/>
</dbReference>
<dbReference type="InterPro" id="IPR001375">
    <property type="entry name" value="Peptidase_S9_cat"/>
</dbReference>
<dbReference type="SUPFAM" id="SSF55048">
    <property type="entry name" value="Probable ACP-binding domain of malonyl-CoA ACP transacylase"/>
    <property type="match status" value="1"/>
</dbReference>
<dbReference type="CDD" id="cd00833">
    <property type="entry name" value="PKS"/>
    <property type="match status" value="1"/>
</dbReference>
<evidence type="ECO:0000259" key="9">
    <source>
        <dbReference type="PROSITE" id="PS50075"/>
    </source>
</evidence>
<feature type="region of interest" description="Disordered" evidence="8">
    <location>
        <begin position="385"/>
        <end position="405"/>
    </location>
</feature>
<dbReference type="InterPro" id="IPR013094">
    <property type="entry name" value="AB_hydrolase_3"/>
</dbReference>
<dbReference type="Pfam" id="PF02801">
    <property type="entry name" value="Ketoacyl-synt_C"/>
    <property type="match status" value="1"/>
</dbReference>
<dbReference type="PROSITE" id="PS52019">
    <property type="entry name" value="PKS_MFAS_DH"/>
    <property type="match status" value="1"/>
</dbReference>
<dbReference type="SUPFAM" id="SSF53474">
    <property type="entry name" value="alpha/beta-Hydrolases"/>
    <property type="match status" value="1"/>
</dbReference>
<reference evidence="12" key="1">
    <citation type="submission" date="2021-06" db="EMBL/GenBank/DDBJ databases">
        <title>Comparative genomics, transcriptomics and evolutionary studies reveal genomic signatures of adaptation to plant cell wall in hemibiotrophic fungi.</title>
        <authorList>
            <consortium name="DOE Joint Genome Institute"/>
            <person name="Baroncelli R."/>
            <person name="Diaz J.F."/>
            <person name="Benocci T."/>
            <person name="Peng M."/>
            <person name="Battaglia E."/>
            <person name="Haridas S."/>
            <person name="Andreopoulos W."/>
            <person name="Labutti K."/>
            <person name="Pangilinan J."/>
            <person name="Floch G.L."/>
            <person name="Makela M.R."/>
            <person name="Henrissat B."/>
            <person name="Grigoriev I.V."/>
            <person name="Crouch J.A."/>
            <person name="De Vries R.P."/>
            <person name="Sukno S.A."/>
            <person name="Thon M.R."/>
        </authorList>
    </citation>
    <scope>NUCLEOTIDE SEQUENCE</scope>
    <source>
        <strain evidence="12">MAFF235873</strain>
    </source>
</reference>
<dbReference type="InterPro" id="IPR016035">
    <property type="entry name" value="Acyl_Trfase/lysoPLipase"/>
</dbReference>
<feature type="region of interest" description="N-terminal hotdog fold" evidence="7">
    <location>
        <begin position="1319"/>
        <end position="1455"/>
    </location>
</feature>
<dbReference type="CDD" id="cd02440">
    <property type="entry name" value="AdoMet_MTases"/>
    <property type="match status" value="1"/>
</dbReference>
<dbReference type="SUPFAM" id="SSF47336">
    <property type="entry name" value="ACP-like"/>
    <property type="match status" value="1"/>
</dbReference>
<evidence type="ECO:0000256" key="7">
    <source>
        <dbReference type="PROSITE-ProRule" id="PRU01363"/>
    </source>
</evidence>
<feature type="active site" description="Proton donor; for dehydratase activity" evidence="7">
    <location>
        <position position="1543"/>
    </location>
</feature>
<dbReference type="InterPro" id="IPR032088">
    <property type="entry name" value="SAT"/>
</dbReference>
<dbReference type="InterPro" id="IPR029063">
    <property type="entry name" value="SAM-dependent_MTases_sf"/>
</dbReference>
<dbReference type="InterPro" id="IPR001227">
    <property type="entry name" value="Ac_transferase_dom_sf"/>
</dbReference>
<evidence type="ECO:0000259" key="11">
    <source>
        <dbReference type="PROSITE" id="PS52019"/>
    </source>
</evidence>
<dbReference type="SMART" id="SM00825">
    <property type="entry name" value="PKS_KS"/>
    <property type="match status" value="1"/>
</dbReference>
<dbReference type="Pfam" id="PF16073">
    <property type="entry name" value="SAT"/>
    <property type="match status" value="1"/>
</dbReference>
<dbReference type="InterPro" id="IPR014030">
    <property type="entry name" value="Ketoacyl_synth_N"/>
</dbReference>
<dbReference type="Proteomes" id="UP001232148">
    <property type="component" value="Unassembled WGS sequence"/>
</dbReference>
<evidence type="ECO:0000256" key="4">
    <source>
        <dbReference type="ARBA" id="ARBA00022603"/>
    </source>
</evidence>
<dbReference type="SUPFAM" id="SSF53901">
    <property type="entry name" value="Thiolase-like"/>
    <property type="match status" value="1"/>
</dbReference>
<gene>
    <name evidence="12" type="ORF">LX32DRAFT_717080</name>
</gene>
<dbReference type="Gene3D" id="3.40.366.10">
    <property type="entry name" value="Malonyl-Coenzyme A Acyl Carrier Protein, domain 2"/>
    <property type="match status" value="3"/>
</dbReference>
<dbReference type="PROSITE" id="PS00606">
    <property type="entry name" value="KS3_1"/>
    <property type="match status" value="1"/>
</dbReference>
<dbReference type="Pfam" id="PF00109">
    <property type="entry name" value="ketoacyl-synt"/>
    <property type="match status" value="1"/>
</dbReference>
<dbReference type="Pfam" id="PF00698">
    <property type="entry name" value="Acyl_transf_1"/>
    <property type="match status" value="1"/>
</dbReference>
<dbReference type="PANTHER" id="PTHR43775">
    <property type="entry name" value="FATTY ACID SYNTHASE"/>
    <property type="match status" value="1"/>
</dbReference>
<evidence type="ECO:0000256" key="3">
    <source>
        <dbReference type="ARBA" id="ARBA00022553"/>
    </source>
</evidence>
<evidence type="ECO:0000256" key="6">
    <source>
        <dbReference type="ARBA" id="ARBA00023268"/>
    </source>
</evidence>
<keyword evidence="6" id="KW-0511">Multifunctional enzyme</keyword>